<proteinExistence type="predicted"/>
<reference evidence="1" key="1">
    <citation type="submission" date="2020-01" db="EMBL/GenBank/DDBJ databases">
        <authorList>
            <person name="Meier V. D."/>
            <person name="Meier V D."/>
        </authorList>
    </citation>
    <scope>NUCLEOTIDE SEQUENCE</scope>
    <source>
        <strain evidence="1">HLG_WM_MAG_12</strain>
    </source>
</reference>
<dbReference type="EMBL" id="CACVAW010000048">
    <property type="protein sequence ID" value="CAA6812411.1"/>
    <property type="molecule type" value="Genomic_DNA"/>
</dbReference>
<gene>
    <name evidence="1" type="ORF">HELGO_WM21481</name>
</gene>
<protein>
    <submittedName>
        <fullName evidence="1">Uncharacterized protein</fullName>
    </submittedName>
</protein>
<evidence type="ECO:0000313" key="1">
    <source>
        <dbReference type="EMBL" id="CAA6812411.1"/>
    </source>
</evidence>
<name>A0A6S6SZB9_9BACT</name>
<dbReference type="AlphaFoldDB" id="A0A6S6SZB9"/>
<accession>A0A6S6SZB9</accession>
<organism evidence="1">
    <name type="scientific">uncultured Campylobacterales bacterium</name>
    <dbReference type="NCBI Taxonomy" id="352960"/>
    <lineage>
        <taxon>Bacteria</taxon>
        <taxon>Pseudomonadati</taxon>
        <taxon>Campylobacterota</taxon>
        <taxon>Epsilonproteobacteria</taxon>
        <taxon>Campylobacterales</taxon>
        <taxon>environmental samples</taxon>
    </lineage>
</organism>
<sequence>MGLELKSVEEFNEIKNEIKEKINKFCEQNTSRQREVLYEFLSREFDISLSIYDYNGTNDHARFACDQNWEEGYTFNKVLDLCLSKQ</sequence>